<dbReference type="OrthoDB" id="61870at2759"/>
<organism evidence="1 2">
    <name type="scientific">Cordyceps javanica</name>
    <dbReference type="NCBI Taxonomy" id="43265"/>
    <lineage>
        <taxon>Eukaryota</taxon>
        <taxon>Fungi</taxon>
        <taxon>Dikarya</taxon>
        <taxon>Ascomycota</taxon>
        <taxon>Pezizomycotina</taxon>
        <taxon>Sordariomycetes</taxon>
        <taxon>Hypocreomycetidae</taxon>
        <taxon>Hypocreales</taxon>
        <taxon>Cordycipitaceae</taxon>
        <taxon>Cordyceps</taxon>
    </lineage>
</organism>
<dbReference type="AlphaFoldDB" id="A0A545W8M6"/>
<keyword evidence="2" id="KW-1185">Reference proteome</keyword>
<evidence type="ECO:0000313" key="2">
    <source>
        <dbReference type="Proteomes" id="UP000315783"/>
    </source>
</evidence>
<dbReference type="Proteomes" id="UP000315783">
    <property type="component" value="Unassembled WGS sequence"/>
</dbReference>
<name>A0A545W8M6_9HYPO</name>
<sequence length="292" mass="32263">MSGMMESFLIPPESLEQLLLAHLPTSLTLLRKVQYLRRKATSGANKFPQILLASDGATTIGDGSAPLHTPGSFTVAYINTTVAQSTAMYLYSTLQDCKDEPEASAVAETERQLELILQGLISLRHAMQEEDTQTRIPTSVVLGSLHSRIRGLWEATGRISPRPTGLYDKWIFDVDRVPHLDEELPEGMVWGSGSPQDCRVVASRTDIPRPVEYLVQMPNLFIKLLDGTPVAWAFLDTVGSLISVHCEEPFRNRGLARKISSRVLREKVFWFGPGGLSSADVAPDNTASRAMW</sequence>
<proteinExistence type="predicted"/>
<dbReference type="Gene3D" id="3.40.630.30">
    <property type="match status" value="1"/>
</dbReference>
<dbReference type="STRING" id="43265.A0A545W8M6"/>
<protein>
    <submittedName>
        <fullName evidence="1">Acetyltransferase</fullName>
    </submittedName>
</protein>
<accession>A0A545W8M6</accession>
<evidence type="ECO:0000313" key="1">
    <source>
        <dbReference type="EMBL" id="TQW00032.1"/>
    </source>
</evidence>
<dbReference type="EMBL" id="SPUK01000002">
    <property type="protein sequence ID" value="TQW00032.1"/>
    <property type="molecule type" value="Genomic_DNA"/>
</dbReference>
<gene>
    <name evidence="1" type="ORF">IF1G_02246</name>
</gene>
<reference evidence="1 2" key="1">
    <citation type="journal article" date="2019" name="Appl. Microbiol. Biotechnol.">
        <title>Genome sequence of Isaria javanica and comparative genome analysis insights into family S53 peptidase evolution in fungal entomopathogens.</title>
        <authorList>
            <person name="Lin R."/>
            <person name="Zhang X."/>
            <person name="Xin B."/>
            <person name="Zou M."/>
            <person name="Gao Y."/>
            <person name="Qin F."/>
            <person name="Hu Q."/>
            <person name="Xie B."/>
            <person name="Cheng X."/>
        </authorList>
    </citation>
    <scope>NUCLEOTIDE SEQUENCE [LARGE SCALE GENOMIC DNA]</scope>
    <source>
        <strain evidence="1 2">IJ1G</strain>
    </source>
</reference>
<comment type="caution">
    <text evidence="1">The sequence shown here is derived from an EMBL/GenBank/DDBJ whole genome shotgun (WGS) entry which is preliminary data.</text>
</comment>
<keyword evidence="1" id="KW-0808">Transferase</keyword>
<dbReference type="GO" id="GO:0016740">
    <property type="term" value="F:transferase activity"/>
    <property type="evidence" value="ECO:0007669"/>
    <property type="project" value="UniProtKB-KW"/>
</dbReference>